<dbReference type="SUPFAM" id="SSF56672">
    <property type="entry name" value="DNA/RNA polymerases"/>
    <property type="match status" value="1"/>
</dbReference>
<comment type="caution">
    <text evidence="2">The sequence shown here is derived from an EMBL/GenBank/DDBJ whole genome shotgun (WGS) entry which is preliminary data.</text>
</comment>
<evidence type="ECO:0000313" key="2">
    <source>
        <dbReference type="EMBL" id="GEX57684.1"/>
    </source>
</evidence>
<keyword evidence="2" id="KW-0695">RNA-directed DNA polymerase</keyword>
<keyword evidence="2" id="KW-0548">Nucleotidyltransferase</keyword>
<dbReference type="AlphaFoldDB" id="A0A699H6W4"/>
<dbReference type="EMBL" id="BKCJ010116662">
    <property type="protein sequence ID" value="GEX57684.1"/>
    <property type="molecule type" value="Genomic_DNA"/>
</dbReference>
<dbReference type="InterPro" id="IPR041577">
    <property type="entry name" value="RT_RNaseH_2"/>
</dbReference>
<feature type="domain" description="Reverse transcriptase/retrotransposon-derived protein RNase H-like" evidence="1">
    <location>
        <begin position="2"/>
        <end position="71"/>
    </location>
</feature>
<evidence type="ECO:0000259" key="1">
    <source>
        <dbReference type="Pfam" id="PF17919"/>
    </source>
</evidence>
<keyword evidence="2" id="KW-0808">Transferase</keyword>
<reference evidence="2" key="1">
    <citation type="journal article" date="2019" name="Sci. Rep.">
        <title>Draft genome of Tanacetum cinerariifolium, the natural source of mosquito coil.</title>
        <authorList>
            <person name="Yamashiro T."/>
            <person name="Shiraishi A."/>
            <person name="Satake H."/>
            <person name="Nakayama K."/>
        </authorList>
    </citation>
    <scope>NUCLEOTIDE SEQUENCE</scope>
</reference>
<sequence>MKKLIAELPTLISPMKGKKLMVYLPTANEAVSVMLLVETSGRQMPIHYVSRSLQGAKVNYISMKKLALALLLEECLNCVYGNGKPLTFNECGGILRGGFCLPWNLKAENSFNCYQDAYSFNDPSNNSNYLPQPQYENYLCNLCGYNSHDGYEFQQQCPFVYEQEPSYNQNYNDNYYPYDSPSFACCDNCGKSHETFQCQPINQNVDFSGSDQIQTPQYPDVHHPSQEINEEAFHAKEDLMKSIQNFLEECNCIPFEEKPPILLEAWFKFFAIKRAQPEDSNELF</sequence>
<dbReference type="GO" id="GO:0003964">
    <property type="term" value="F:RNA-directed DNA polymerase activity"/>
    <property type="evidence" value="ECO:0007669"/>
    <property type="project" value="UniProtKB-KW"/>
</dbReference>
<protein>
    <submittedName>
        <fullName evidence="2">Reverse transcriptase domain-containing protein</fullName>
    </submittedName>
</protein>
<dbReference type="Pfam" id="PF17919">
    <property type="entry name" value="RT_RNaseH_2"/>
    <property type="match status" value="1"/>
</dbReference>
<name>A0A699H6W4_TANCI</name>
<proteinExistence type="predicted"/>
<dbReference type="InterPro" id="IPR043502">
    <property type="entry name" value="DNA/RNA_pol_sf"/>
</dbReference>
<accession>A0A699H6W4</accession>
<gene>
    <name evidence="2" type="ORF">Tci_329659</name>
</gene>
<organism evidence="2">
    <name type="scientific">Tanacetum cinerariifolium</name>
    <name type="common">Dalmatian daisy</name>
    <name type="synonym">Chrysanthemum cinerariifolium</name>
    <dbReference type="NCBI Taxonomy" id="118510"/>
    <lineage>
        <taxon>Eukaryota</taxon>
        <taxon>Viridiplantae</taxon>
        <taxon>Streptophyta</taxon>
        <taxon>Embryophyta</taxon>
        <taxon>Tracheophyta</taxon>
        <taxon>Spermatophyta</taxon>
        <taxon>Magnoliopsida</taxon>
        <taxon>eudicotyledons</taxon>
        <taxon>Gunneridae</taxon>
        <taxon>Pentapetalae</taxon>
        <taxon>asterids</taxon>
        <taxon>campanulids</taxon>
        <taxon>Asterales</taxon>
        <taxon>Asteraceae</taxon>
        <taxon>Asteroideae</taxon>
        <taxon>Anthemideae</taxon>
        <taxon>Anthemidinae</taxon>
        <taxon>Tanacetum</taxon>
    </lineage>
</organism>